<evidence type="ECO:0000256" key="1">
    <source>
        <dbReference type="ARBA" id="ARBA00022670"/>
    </source>
</evidence>
<evidence type="ECO:0000256" key="3">
    <source>
        <dbReference type="ARBA" id="ARBA00022801"/>
    </source>
</evidence>
<dbReference type="Proteomes" id="UP000241426">
    <property type="component" value="Unassembled WGS sequence"/>
</dbReference>
<dbReference type="PANTHER" id="PTHR39540">
    <property type="match status" value="1"/>
</dbReference>
<feature type="binding site" evidence="6">
    <location>
        <position position="364"/>
    </location>
    <ligand>
        <name>Zn(2+)</name>
        <dbReference type="ChEBI" id="CHEBI:29105"/>
        <note>catalytic</note>
    </ligand>
</feature>
<dbReference type="EMBL" id="PYNF01000063">
    <property type="protein sequence ID" value="PSU87755.1"/>
    <property type="molecule type" value="Genomic_DNA"/>
</dbReference>
<dbReference type="GO" id="GO:0046872">
    <property type="term" value="F:metal ion binding"/>
    <property type="evidence" value="ECO:0007669"/>
    <property type="project" value="UniProtKB-UniRule"/>
</dbReference>
<dbReference type="InterPro" id="IPR051256">
    <property type="entry name" value="Dictomallein"/>
</dbReference>
<dbReference type="PROSITE" id="PS51694">
    <property type="entry name" value="PEPTIDASE_M66"/>
    <property type="match status" value="1"/>
</dbReference>
<evidence type="ECO:0000256" key="7">
    <source>
        <dbReference type="SAM" id="MobiDB-lite"/>
    </source>
</evidence>
<dbReference type="Pfam" id="PF10462">
    <property type="entry name" value="Peptidase_M66"/>
    <property type="match status" value="1"/>
</dbReference>
<dbReference type="GO" id="GO:0004222">
    <property type="term" value="F:metalloendopeptidase activity"/>
    <property type="evidence" value="ECO:0007669"/>
    <property type="project" value="UniProtKB-UniRule"/>
</dbReference>
<keyword evidence="3 6" id="KW-0378">Hydrolase</keyword>
<evidence type="ECO:0000256" key="5">
    <source>
        <dbReference type="ARBA" id="ARBA00023049"/>
    </source>
</evidence>
<evidence type="ECO:0000256" key="6">
    <source>
        <dbReference type="PROSITE-ProRule" id="PRU01031"/>
    </source>
</evidence>
<dbReference type="Gene3D" id="3.30.160.280">
    <property type="match status" value="4"/>
</dbReference>
<accession>A0A2T3K9Z8</accession>
<dbReference type="Pfam" id="PF12561">
    <property type="entry name" value="TagA"/>
    <property type="match status" value="1"/>
</dbReference>
<feature type="binding site" evidence="6">
    <location>
        <position position="358"/>
    </location>
    <ligand>
        <name>Zn(2+)</name>
        <dbReference type="ChEBI" id="CHEBI:29105"/>
        <note>catalytic</note>
    </ligand>
</feature>
<feature type="active site" evidence="6">
    <location>
        <position position="355"/>
    </location>
</feature>
<dbReference type="AlphaFoldDB" id="A0A2T3K9Z8"/>
<evidence type="ECO:0000256" key="8">
    <source>
        <dbReference type="SAM" id="SignalP"/>
    </source>
</evidence>
<dbReference type="PANTHER" id="PTHR39540:SF1">
    <property type="entry name" value="DICTOMALLEIN-1-RELATED"/>
    <property type="match status" value="1"/>
</dbReference>
<sequence>MKKVYILGCIQAVLASNVHATQTESIVDESHKKPHSHTAFSQSEQGDYAKLTRSEDNKLYFVSKRKHESNLSGELEGYVSFAQSHTIAPNDNSENELPHLVSKRKTLLMITFPTLYQTDAIISATVMDNNGQVVGELDLQPPSLLPKSDRPSNLDASHPDVIYAENTWSAVIPWDMVTPSMTIQFKDNKDITGVLNNIEVGAENEIVIQNIRIGMLTEPPRIDKFEENPLLAIDYFQKLPISSMKVGNYSPLYLEEVVLPNGTKYTENSAVKGSVYSGDMRENIAKSLISMGIDNANFGINDTAGSAQWQPQYFNQYVVHKVAGRYTNGIVTHGLSGGNGMATLLNTTGNEFSHELGHAYGMGHYPGGGLQSTHNDNSGWGWDSSNNRFIANFFWNLSGITEIQGEITQPFNELYRFNTDAMAGGVSSSPISAYTHHTGYTTKRIQQNFEKTGILTTEGYKKWNATTQKMEANNIGSIPEVYGTDVVTLVGYYDPQMEMSSYIYPALYGSFGHTFEQNSPTAIQCWVNVELSNGNVKRFPLSGQRLNPNEMNKFHVNVTRSDTPTSASVSCPEHNPLNDYHDWLLNKFEVTSFQSWSGSRHGNIGDVYEYHRPGGDTEYFRLNSSTYWYFPSTGDSNGHWEYLGSQNQLNQEFVISLNEILFEEAKAIELNKRVITAPSVEPQPALFIGEEYGYDQVRAIAADKALTFDEIDSLLKSKDFGSINEFLSFIAPHYNQSHVERWNGKRTGEIGDLYYYPNPYTGKQEFFILKTKEYGYFPTNQSSNHQWKYLGLADIYLNETLSPFDINLKKTLKENLARKVNNGKGILYWNQRFIFPDIGLVYKYDNPYNGDQEYFRQVRSKNGWYFPTSKGSNNQWVYLGDEKQFQHRKDKLATFDGFEADILNWYKQNTMAQWGDKAEVGTIFEYKFHDGDIYYFRLNQPSYSYFPWPENGIGYSRGSWEYMGKFDL</sequence>
<comment type="cofactor">
    <cofactor evidence="6">
        <name>Zn(2+)</name>
        <dbReference type="ChEBI" id="CHEBI:29105"/>
    </cofactor>
    <text evidence="6">Binds 1 zinc ion per subunit.</text>
</comment>
<evidence type="ECO:0000256" key="4">
    <source>
        <dbReference type="ARBA" id="ARBA00022833"/>
    </source>
</evidence>
<gene>
    <name evidence="10" type="ORF">C9J27_26005</name>
</gene>
<feature type="region of interest" description="Disordered" evidence="7">
    <location>
        <begin position="28"/>
        <end position="47"/>
    </location>
</feature>
<evidence type="ECO:0000259" key="9">
    <source>
        <dbReference type="PROSITE" id="PS51694"/>
    </source>
</evidence>
<feature type="domain" description="Peptidase M66" evidence="9">
    <location>
        <begin position="205"/>
        <end position="455"/>
    </location>
</feature>
<keyword evidence="2 6" id="KW-0479">Metal-binding</keyword>
<feature type="binding site" evidence="6">
    <location>
        <position position="354"/>
    </location>
    <ligand>
        <name>Zn(2+)</name>
        <dbReference type="ChEBI" id="CHEBI:29105"/>
        <note>catalytic</note>
    </ligand>
</feature>
<evidence type="ECO:0000256" key="2">
    <source>
        <dbReference type="ARBA" id="ARBA00022723"/>
    </source>
</evidence>
<dbReference type="GO" id="GO:0006508">
    <property type="term" value="P:proteolysis"/>
    <property type="evidence" value="ECO:0007669"/>
    <property type="project" value="UniProtKB-UniRule"/>
</dbReference>
<keyword evidence="1 6" id="KW-0645">Protease</keyword>
<evidence type="ECO:0000313" key="11">
    <source>
        <dbReference type="Proteomes" id="UP000241426"/>
    </source>
</evidence>
<dbReference type="InterPro" id="IPR019503">
    <property type="entry name" value="Peptidase_M66_dom"/>
</dbReference>
<organism evidence="10 11">
    <name type="scientific">Photobacterium kishitanii</name>
    <dbReference type="NCBI Taxonomy" id="318456"/>
    <lineage>
        <taxon>Bacteria</taxon>
        <taxon>Pseudomonadati</taxon>
        <taxon>Pseudomonadota</taxon>
        <taxon>Gammaproteobacteria</taxon>
        <taxon>Vibrionales</taxon>
        <taxon>Vibrionaceae</taxon>
        <taxon>Photobacterium</taxon>
    </lineage>
</organism>
<keyword evidence="8" id="KW-0732">Signal</keyword>
<evidence type="ECO:0000313" key="10">
    <source>
        <dbReference type="EMBL" id="PSU87755.1"/>
    </source>
</evidence>
<reference evidence="10 11" key="1">
    <citation type="submission" date="2018-01" db="EMBL/GenBank/DDBJ databases">
        <title>Whole genome sequencing of Histamine producing bacteria.</title>
        <authorList>
            <person name="Butler K."/>
        </authorList>
    </citation>
    <scope>NUCLEOTIDE SEQUENCE [LARGE SCALE GENOMIC DNA]</scope>
    <source>
        <strain evidence="10 11">FS-7.2</strain>
    </source>
</reference>
<keyword evidence="5 6" id="KW-0482">Metalloprotease</keyword>
<protein>
    <recommendedName>
        <fullName evidence="9">Peptidase M66 domain-containing protein</fullName>
    </recommendedName>
</protein>
<dbReference type="InterPro" id="IPR022218">
    <property type="entry name" value="TagA_dom"/>
</dbReference>
<feature type="chain" id="PRO_5015530589" description="Peptidase M66 domain-containing protein" evidence="8">
    <location>
        <begin position="21"/>
        <end position="968"/>
    </location>
</feature>
<dbReference type="RefSeq" id="WP_107290253.1">
    <property type="nucleotide sequence ID" value="NZ_PYNF01000063.1"/>
</dbReference>
<comment type="caution">
    <text evidence="10">The sequence shown here is derived from an EMBL/GenBank/DDBJ whole genome shotgun (WGS) entry which is preliminary data.</text>
</comment>
<name>A0A2T3K9Z8_9GAMM</name>
<feature type="signal peptide" evidence="8">
    <location>
        <begin position="1"/>
        <end position="20"/>
    </location>
</feature>
<keyword evidence="4 6" id="KW-0862">Zinc</keyword>
<proteinExistence type="predicted"/>